<dbReference type="PANTHER" id="PTHR10039:SF17">
    <property type="entry name" value="FUNGAL STAND N-TERMINAL GOODBYE DOMAIN-CONTAINING PROTEIN-RELATED"/>
    <property type="match status" value="1"/>
</dbReference>
<keyword evidence="5" id="KW-1185">Reference proteome</keyword>
<evidence type="ECO:0000259" key="3">
    <source>
        <dbReference type="Pfam" id="PF24883"/>
    </source>
</evidence>
<protein>
    <recommendedName>
        <fullName evidence="3">Nephrocystin 3-like N-terminal domain-containing protein</fullName>
    </recommendedName>
</protein>
<dbReference type="PANTHER" id="PTHR10039">
    <property type="entry name" value="AMELOGENIN"/>
    <property type="match status" value="1"/>
</dbReference>
<feature type="region of interest" description="Disordered" evidence="2">
    <location>
        <begin position="1142"/>
        <end position="1175"/>
    </location>
</feature>
<dbReference type="EMBL" id="JBAHYK010001820">
    <property type="protein sequence ID" value="KAL0566669.1"/>
    <property type="molecule type" value="Genomic_DNA"/>
</dbReference>
<evidence type="ECO:0000256" key="1">
    <source>
        <dbReference type="ARBA" id="ARBA00022737"/>
    </source>
</evidence>
<dbReference type="Proteomes" id="UP001465976">
    <property type="component" value="Unassembled WGS sequence"/>
</dbReference>
<gene>
    <name evidence="4" type="ORF">V5O48_015336</name>
</gene>
<accession>A0ABR3EV53</accession>
<feature type="compositionally biased region" description="Low complexity" evidence="2">
    <location>
        <begin position="1142"/>
        <end position="1166"/>
    </location>
</feature>
<comment type="caution">
    <text evidence="4">The sequence shown here is derived from an EMBL/GenBank/DDBJ whole genome shotgun (WGS) entry which is preliminary data.</text>
</comment>
<dbReference type="Pfam" id="PF24883">
    <property type="entry name" value="NPHP3_N"/>
    <property type="match status" value="1"/>
</dbReference>
<keyword evidence="1" id="KW-0677">Repeat</keyword>
<feature type="domain" description="Nephrocystin 3-like N-terminal" evidence="3">
    <location>
        <begin position="4"/>
        <end position="139"/>
    </location>
</feature>
<sequence length="1175" mass="133489">MTVAKSCEQDGLIVSFFFFRTDSKRNNPAALMLAIAHGLAVAHPLVREEIDSRIAADRSIFGARLEKQFQELVLQPTTKSYAQEAAADPSFALRDSRLVIIDGLDECGNEEVQLRILTSISSAYQQDPDFPLRFLITSRPEAWVREAFDAPPLLEITKAITLDDTFGPAEDIRRYYIHEFEDICSSAKYRDVHFPDPWPKQYDLNRLVRSSDGQFAYASTAVKFVRLPRSNPLDQLRLILDSTVDRGPSDSPFQALDSLYLVVLRNDKPNPEQILPILAAVIVLRLEGIRTCPAFIELLLGLQPGDVSLRLRTMHSVLDIRGWDDDINVYHTSFTDFLTSEARSQEFYIDISAQRHFVGWQWLQALSRSRIIGYNFDRLEPSLLWLFFTRWIDFCVNRTKPTPGLLDSLQDIDISAFFFVSLDSLFQNESTVHRRMALTPMGMPYEFIMMCTTEGCTTLDAAFSKMITWLDPDVCPSPGSQEYITFQQAGPDPVDSDIVKRFKERIPKCFHAQVFYNPIRHTPNPSGVIPFAVLFGTRTKLEFKLGGRAGELFMRYDIRDQPDEPPILFWITGCYCHNSGSWEYIPYHPCRQIYETACLQAVRDIVLKFCSIDPNNFPSSEDEVQTIFCNLLDTSLLQHCAFEPELFDLCEKFFSYAQGRSLFVMTANESEARRIKLMGWLETCPDSYAHEARALRYQLCLFFLTAHSNPVLLNEVDHFYRYILNAQPDPDKILAILSAIIILPDWIEPSPEIVELLLGFSPGEVDQTLQSMHSILVIRGQKNGIRVCHPSFATYLVDQTRSGDFYVDRSAQHYYLARQWLQAISRSRIDGYSSDQLFKPSTYALFTGWIAFCTALPGPTSGLLDDLQKLDLGALFFCTQVMLSPNRWADITGSYDPTWDGTFSKMVSWLRSSTKRVDPTFMERFTKPPRSFHLKVSSGFPENEPEIIHWTVLVTTCHKTGSELTRRAKKAFLRYASGEGSPPLPVRITGCYCDDSESDATHPGHRAYQAACLQTAKAFVSGYCSDDPIESAAPLDNELYSILRNVLDSSLLQHCAFEPELFFTCRAFLSALERRPPSSLSSHGWSKRRTRLLEWLETCPGRYAREAEAEALESCIMSVFPQGALEDWEPWVSSRNVPLPSLETEPLEPYSDSSSSPGSSRSSRQSFYTAASDSE</sequence>
<reference evidence="4 5" key="1">
    <citation type="submission" date="2024-02" db="EMBL/GenBank/DDBJ databases">
        <title>A draft genome for the cacao thread blight pathogen Marasmius crinis-equi.</title>
        <authorList>
            <person name="Cohen S.P."/>
            <person name="Baruah I.K."/>
            <person name="Amoako-Attah I."/>
            <person name="Bukari Y."/>
            <person name="Meinhardt L.W."/>
            <person name="Bailey B.A."/>
        </authorList>
    </citation>
    <scope>NUCLEOTIDE SEQUENCE [LARGE SCALE GENOMIC DNA]</scope>
    <source>
        <strain evidence="4 5">GH-76</strain>
    </source>
</reference>
<organism evidence="4 5">
    <name type="scientific">Marasmius crinis-equi</name>
    <dbReference type="NCBI Taxonomy" id="585013"/>
    <lineage>
        <taxon>Eukaryota</taxon>
        <taxon>Fungi</taxon>
        <taxon>Dikarya</taxon>
        <taxon>Basidiomycota</taxon>
        <taxon>Agaricomycotina</taxon>
        <taxon>Agaricomycetes</taxon>
        <taxon>Agaricomycetidae</taxon>
        <taxon>Agaricales</taxon>
        <taxon>Marasmiineae</taxon>
        <taxon>Marasmiaceae</taxon>
        <taxon>Marasmius</taxon>
    </lineage>
</organism>
<evidence type="ECO:0000256" key="2">
    <source>
        <dbReference type="SAM" id="MobiDB-lite"/>
    </source>
</evidence>
<name>A0ABR3EV53_9AGAR</name>
<evidence type="ECO:0000313" key="4">
    <source>
        <dbReference type="EMBL" id="KAL0566669.1"/>
    </source>
</evidence>
<dbReference type="InterPro" id="IPR056884">
    <property type="entry name" value="NPHP3-like_N"/>
</dbReference>
<proteinExistence type="predicted"/>
<evidence type="ECO:0000313" key="5">
    <source>
        <dbReference type="Proteomes" id="UP001465976"/>
    </source>
</evidence>